<dbReference type="HOGENOM" id="CLU_001992_2_1_1"/>
<dbReference type="PANTHER" id="PTHR31889:SF11">
    <property type="entry name" value="FUCOSYLTRANSFERASE"/>
    <property type="match status" value="1"/>
</dbReference>
<keyword evidence="7" id="KW-0812">Transmembrane</keyword>
<evidence type="ECO:0000256" key="5">
    <source>
        <dbReference type="ARBA" id="ARBA00023180"/>
    </source>
</evidence>
<dbReference type="STRING" id="4529.A0A0E0PUZ6"/>
<evidence type="ECO:0000256" key="7">
    <source>
        <dbReference type="RuleBase" id="RU367004"/>
    </source>
</evidence>
<evidence type="ECO:0000313" key="10">
    <source>
        <dbReference type="Proteomes" id="UP000008022"/>
    </source>
</evidence>
<reference evidence="9" key="2">
    <citation type="submission" date="2015-06" db="UniProtKB">
        <authorList>
            <consortium name="EnsemblPlants"/>
        </authorList>
    </citation>
    <scope>IDENTIFICATION</scope>
</reference>
<keyword evidence="2 7" id="KW-0328">Glycosyltransferase</keyword>
<dbReference type="GO" id="GO:0008107">
    <property type="term" value="F:galactoside 2-alpha-L-fucosyltransferase activity"/>
    <property type="evidence" value="ECO:0007669"/>
    <property type="project" value="InterPro"/>
</dbReference>
<organism evidence="9 10">
    <name type="scientific">Oryza rufipogon</name>
    <name type="common">Brownbeard rice</name>
    <name type="synonym">Asian wild rice</name>
    <dbReference type="NCBI Taxonomy" id="4529"/>
    <lineage>
        <taxon>Eukaryota</taxon>
        <taxon>Viridiplantae</taxon>
        <taxon>Streptophyta</taxon>
        <taxon>Embryophyta</taxon>
        <taxon>Tracheophyta</taxon>
        <taxon>Spermatophyta</taxon>
        <taxon>Magnoliopsida</taxon>
        <taxon>Liliopsida</taxon>
        <taxon>Poales</taxon>
        <taxon>Poaceae</taxon>
        <taxon>BOP clade</taxon>
        <taxon>Oryzoideae</taxon>
        <taxon>Oryzeae</taxon>
        <taxon>Oryzinae</taxon>
        <taxon>Oryza</taxon>
    </lineage>
</organism>
<keyword evidence="6 7" id="KW-0961">Cell wall biogenesis/degradation</keyword>
<accession>A0A0E0PUZ6</accession>
<dbReference type="OMA" id="SWYHDSI"/>
<name>A0A0E0PUZ6_ORYRU</name>
<dbReference type="GO" id="GO:0042546">
    <property type="term" value="P:cell wall biogenesis"/>
    <property type="evidence" value="ECO:0007669"/>
    <property type="project" value="InterPro"/>
</dbReference>
<reference evidence="10" key="1">
    <citation type="submission" date="2013-06" db="EMBL/GenBank/DDBJ databases">
        <authorList>
            <person name="Zhao Q."/>
        </authorList>
    </citation>
    <scope>NUCLEOTIDE SEQUENCE</scope>
    <source>
        <strain evidence="10">cv. W1943</strain>
    </source>
</reference>
<dbReference type="EC" id="2.4.1.-" evidence="7"/>
<keyword evidence="10" id="KW-1185">Reference proteome</keyword>
<protein>
    <recommendedName>
        <fullName evidence="7">Fucosyltransferase</fullName>
        <ecNumber evidence="7">2.4.1.-</ecNumber>
    </recommendedName>
</protein>
<evidence type="ECO:0000256" key="8">
    <source>
        <dbReference type="SAM" id="MobiDB-lite"/>
    </source>
</evidence>
<dbReference type="Gene3D" id="3.40.50.11340">
    <property type="match status" value="1"/>
</dbReference>
<dbReference type="GO" id="GO:0032580">
    <property type="term" value="C:Golgi cisterna membrane"/>
    <property type="evidence" value="ECO:0007669"/>
    <property type="project" value="UniProtKB-SubCell"/>
</dbReference>
<evidence type="ECO:0000256" key="3">
    <source>
        <dbReference type="ARBA" id="ARBA00022679"/>
    </source>
</evidence>
<dbReference type="Proteomes" id="UP000008022">
    <property type="component" value="Unassembled WGS sequence"/>
</dbReference>
<dbReference type="EnsemblPlants" id="ORUFI06G07310.1">
    <property type="protein sequence ID" value="ORUFI06G07310.1"/>
    <property type="gene ID" value="ORUFI06G07310"/>
</dbReference>
<feature type="transmembrane region" description="Helical" evidence="7">
    <location>
        <begin position="43"/>
        <end position="62"/>
    </location>
</feature>
<keyword evidence="5" id="KW-0325">Glycoprotein</keyword>
<dbReference type="GO" id="GO:0009969">
    <property type="term" value="P:xyloglucan biosynthetic process"/>
    <property type="evidence" value="ECO:0007669"/>
    <property type="project" value="TreeGrafter"/>
</dbReference>
<evidence type="ECO:0000256" key="6">
    <source>
        <dbReference type="ARBA" id="ARBA00023316"/>
    </source>
</evidence>
<keyword evidence="4 7" id="KW-0333">Golgi apparatus</keyword>
<comment type="function">
    <text evidence="7">May be involved in cell wall biosynthesis.</text>
</comment>
<evidence type="ECO:0000256" key="2">
    <source>
        <dbReference type="ARBA" id="ARBA00022676"/>
    </source>
</evidence>
<proteinExistence type="inferred from homology"/>
<dbReference type="Gramene" id="ORUFI06G07310.1">
    <property type="protein sequence ID" value="ORUFI06G07310.1"/>
    <property type="gene ID" value="ORUFI06G07310"/>
</dbReference>
<dbReference type="Pfam" id="PF03254">
    <property type="entry name" value="XG_FTase"/>
    <property type="match status" value="2"/>
</dbReference>
<dbReference type="InterPro" id="IPR004938">
    <property type="entry name" value="XG_FTase"/>
</dbReference>
<keyword evidence="7" id="KW-1133">Transmembrane helix</keyword>
<dbReference type="GO" id="GO:0071555">
    <property type="term" value="P:cell wall organization"/>
    <property type="evidence" value="ECO:0007669"/>
    <property type="project" value="UniProtKB-UniRule"/>
</dbReference>
<evidence type="ECO:0000256" key="4">
    <source>
        <dbReference type="ARBA" id="ARBA00023034"/>
    </source>
</evidence>
<keyword evidence="3 7" id="KW-0808">Transferase</keyword>
<keyword evidence="7" id="KW-0472">Membrane</keyword>
<comment type="similarity">
    <text evidence="1 7">Belongs to the glycosyltransferase 37 family.</text>
</comment>
<comment type="subcellular location">
    <subcellularLocation>
        <location evidence="7">Golgi apparatus</location>
        <location evidence="7">Golgi stack membrane</location>
        <topology evidence="7">Single-pass type II membrane protein</topology>
    </subcellularLocation>
</comment>
<dbReference type="FunFam" id="3.40.50.11340:FF:000005">
    <property type="entry name" value="Galactoside 2-alpha-L-fucosyltransferase"/>
    <property type="match status" value="1"/>
</dbReference>
<feature type="compositionally biased region" description="Basic and acidic residues" evidence="8">
    <location>
        <begin position="444"/>
        <end position="454"/>
    </location>
</feature>
<dbReference type="eggNOG" id="ENOG502QTTA">
    <property type="taxonomic scope" value="Eukaryota"/>
</dbReference>
<dbReference type="AlphaFoldDB" id="A0A0E0PUZ6"/>
<sequence length="544" mass="60224">MERESSTPASSWLGIDEAAPFAGKKATKDAAAADAFVRRWPKVVNATLVAFIMTMPPLLILLGGGRPGAPAVWIKSTVASLAARGEPKKDVLLGGLLLPGFDEQSCVSRYQSVYYRKNMTRPPSPHLLRRLRQQEALQRRCGPGTEPYRRASERLRSGQNAGDDFVATVDGCGYLVLISYRGLGNRILAITSAFLYAMLTGRVLLLDPGKTMADLFCEPFQATSWMLPGDFPLEHFRDLGEDAPESYGNVAVNRSGSVAGLRFVYAHLDHAATPANRLLYCDDHRQFLHRVQWVILRTDSYIAPGIFLNPAYKEELDMMFPNKDAVFYLLSRYLLHPTNDVWGMVTRFYHSYLKNADERLGVQIRVFDGDEPFQHILDQILECTSQEHLLPGVVVSGHGGGVAPPPIARSKAVLTTGLNSWYHDSIRDMGPPAEPRAAPALLPEHPRHEGPRRDIVTSGWSTFGYVGAGLGGLTPYIMIKPENHTVPNPPCVRAMSMEPCDHGPPYFECTKKEIDKIIDTGNLVPHVRSCEDVPWGRKLADPIS</sequence>
<evidence type="ECO:0000313" key="9">
    <source>
        <dbReference type="EnsemblPlants" id="ORUFI06G07310.1"/>
    </source>
</evidence>
<feature type="region of interest" description="Disordered" evidence="8">
    <location>
        <begin position="432"/>
        <end position="454"/>
    </location>
</feature>
<evidence type="ECO:0000256" key="1">
    <source>
        <dbReference type="ARBA" id="ARBA00010481"/>
    </source>
</evidence>
<dbReference type="PANTHER" id="PTHR31889">
    <property type="entry name" value="FUCOSYLTRANSFERASE 2-RELATED"/>
    <property type="match status" value="1"/>
</dbReference>